<dbReference type="Pfam" id="PF19776">
    <property type="entry name" value="DUF6262"/>
    <property type="match status" value="1"/>
</dbReference>
<comment type="caution">
    <text evidence="1">The sequence shown here is derived from an EMBL/GenBank/DDBJ whole genome shotgun (WGS) entry which is preliminary data.</text>
</comment>
<dbReference type="InterPro" id="IPR046229">
    <property type="entry name" value="TnpC-like"/>
</dbReference>
<evidence type="ECO:0000313" key="1">
    <source>
        <dbReference type="EMBL" id="MBP2329538.1"/>
    </source>
</evidence>
<reference evidence="1 2" key="1">
    <citation type="submission" date="2021-03" db="EMBL/GenBank/DDBJ databases">
        <title>Sequencing the genomes of 1000 actinobacteria strains.</title>
        <authorList>
            <person name="Klenk H.-P."/>
        </authorList>
    </citation>
    <scope>NUCLEOTIDE SEQUENCE [LARGE SCALE GENOMIC DNA]</scope>
    <source>
        <strain evidence="1 2">DSM 46670</strain>
    </source>
</reference>
<sequence length="99" mass="11092">MTTASTLQRVERACTDLHHAGHAVTFTAVAASTGLSRTTLYRNPSLRAVVDQHRHRSTTSGTLTSLTDELTTLRTALDALATRVRHHEEQLRRLRPRQH</sequence>
<name>A0ABS4TYR8_9PSEU</name>
<evidence type="ECO:0008006" key="3">
    <source>
        <dbReference type="Google" id="ProtNLM"/>
    </source>
</evidence>
<keyword evidence="2" id="KW-1185">Reference proteome</keyword>
<protein>
    <recommendedName>
        <fullName evidence="3">TetR family transcriptional regulator</fullName>
    </recommendedName>
</protein>
<gene>
    <name evidence="1" type="ORF">JOF56_009923</name>
</gene>
<organism evidence="1 2">
    <name type="scientific">Kibdelosporangium banguiense</name>
    <dbReference type="NCBI Taxonomy" id="1365924"/>
    <lineage>
        <taxon>Bacteria</taxon>
        <taxon>Bacillati</taxon>
        <taxon>Actinomycetota</taxon>
        <taxon>Actinomycetes</taxon>
        <taxon>Pseudonocardiales</taxon>
        <taxon>Pseudonocardiaceae</taxon>
        <taxon>Kibdelosporangium</taxon>
    </lineage>
</organism>
<dbReference type="Proteomes" id="UP001519332">
    <property type="component" value="Unassembled WGS sequence"/>
</dbReference>
<dbReference type="RefSeq" id="WP_209646299.1">
    <property type="nucleotide sequence ID" value="NZ_JAGINW010000001.1"/>
</dbReference>
<accession>A0ABS4TYR8</accession>
<proteinExistence type="predicted"/>
<dbReference type="EMBL" id="JAGINW010000001">
    <property type="protein sequence ID" value="MBP2329538.1"/>
    <property type="molecule type" value="Genomic_DNA"/>
</dbReference>
<evidence type="ECO:0000313" key="2">
    <source>
        <dbReference type="Proteomes" id="UP001519332"/>
    </source>
</evidence>